<evidence type="ECO:0000313" key="2">
    <source>
        <dbReference type="Proteomes" id="UP000322791"/>
    </source>
</evidence>
<gene>
    <name evidence="1" type="ORF">FY528_15215</name>
</gene>
<dbReference type="AlphaFoldDB" id="A0A5D6UUK3"/>
<protein>
    <submittedName>
        <fullName evidence="1">Uncharacterized protein</fullName>
    </submittedName>
</protein>
<name>A0A5D6UUK3_9BACT</name>
<dbReference type="RefSeq" id="WP_149071888.1">
    <property type="nucleotide sequence ID" value="NZ_VTHL01000017.1"/>
</dbReference>
<sequence length="158" mass="17175">MLPRISVSIPAADMAKLETAIGTLKSVLTPYLYPLTPEERQDVVKMGDRSVAFLTKVEEYGQSTPAFVPAFVRFPDLQEDIKATADLGTLLRPLQQLVTDLESTMMQTGGEAYLDALSIYRNIQSAAKANAPGAQAAYEDLKVRFAKQPKPADKKAGA</sequence>
<reference evidence="1 2" key="1">
    <citation type="submission" date="2019-08" db="EMBL/GenBank/DDBJ databases">
        <authorList>
            <person name="Seo M.-J."/>
        </authorList>
    </citation>
    <scope>NUCLEOTIDE SEQUENCE [LARGE SCALE GENOMIC DNA]</scope>
    <source>
        <strain evidence="1 2">KIGAM108</strain>
    </source>
</reference>
<dbReference type="Proteomes" id="UP000322791">
    <property type="component" value="Unassembled WGS sequence"/>
</dbReference>
<keyword evidence="2" id="KW-1185">Reference proteome</keyword>
<proteinExistence type="predicted"/>
<accession>A0A5D6UUK3</accession>
<organism evidence="1 2">
    <name type="scientific">Hymenobacter lutimineralis</name>
    <dbReference type="NCBI Taxonomy" id="2606448"/>
    <lineage>
        <taxon>Bacteria</taxon>
        <taxon>Pseudomonadati</taxon>
        <taxon>Bacteroidota</taxon>
        <taxon>Cytophagia</taxon>
        <taxon>Cytophagales</taxon>
        <taxon>Hymenobacteraceae</taxon>
        <taxon>Hymenobacter</taxon>
    </lineage>
</organism>
<evidence type="ECO:0000313" key="1">
    <source>
        <dbReference type="EMBL" id="TYZ07411.1"/>
    </source>
</evidence>
<comment type="caution">
    <text evidence="1">The sequence shown here is derived from an EMBL/GenBank/DDBJ whole genome shotgun (WGS) entry which is preliminary data.</text>
</comment>
<dbReference type="EMBL" id="VTHL01000017">
    <property type="protein sequence ID" value="TYZ07411.1"/>
    <property type="molecule type" value="Genomic_DNA"/>
</dbReference>